<comment type="caution">
    <text evidence="3">The sequence shown here is derived from an EMBL/GenBank/DDBJ whole genome shotgun (WGS) entry which is preliminary data.</text>
</comment>
<feature type="chain" id="PRO_5036137458" evidence="2">
    <location>
        <begin position="25"/>
        <end position="623"/>
    </location>
</feature>
<accession>A0A5B0NG08</accession>
<feature type="signal peptide" evidence="2">
    <location>
        <begin position="1"/>
        <end position="24"/>
    </location>
</feature>
<gene>
    <name evidence="4" type="ORF">PGT21_004385</name>
    <name evidence="3" type="ORF">PGTUg99_029318</name>
</gene>
<evidence type="ECO:0000313" key="6">
    <source>
        <dbReference type="Proteomes" id="UP000325313"/>
    </source>
</evidence>
<protein>
    <submittedName>
        <fullName evidence="3">Uncharacterized protein</fullName>
    </submittedName>
</protein>
<name>A0A5B0NG08_PUCGR</name>
<dbReference type="OrthoDB" id="10678373at2759"/>
<dbReference type="Proteomes" id="UP000325313">
    <property type="component" value="Unassembled WGS sequence"/>
</dbReference>
<organism evidence="3 6">
    <name type="scientific">Puccinia graminis f. sp. tritici</name>
    <dbReference type="NCBI Taxonomy" id="56615"/>
    <lineage>
        <taxon>Eukaryota</taxon>
        <taxon>Fungi</taxon>
        <taxon>Dikarya</taxon>
        <taxon>Basidiomycota</taxon>
        <taxon>Pucciniomycotina</taxon>
        <taxon>Pucciniomycetes</taxon>
        <taxon>Pucciniales</taxon>
        <taxon>Pucciniaceae</taxon>
        <taxon>Puccinia</taxon>
    </lineage>
</organism>
<evidence type="ECO:0000256" key="1">
    <source>
        <dbReference type="SAM" id="MobiDB-lite"/>
    </source>
</evidence>
<evidence type="ECO:0000313" key="5">
    <source>
        <dbReference type="Proteomes" id="UP000324748"/>
    </source>
</evidence>
<evidence type="ECO:0000313" key="3">
    <source>
        <dbReference type="EMBL" id="KAA1088251.1"/>
    </source>
</evidence>
<keyword evidence="2" id="KW-0732">Signal</keyword>
<evidence type="ECO:0000256" key="2">
    <source>
        <dbReference type="SAM" id="SignalP"/>
    </source>
</evidence>
<sequence>MILPASYHQMIVLLSGLCWQGTQSKPLNELTQAGHVPNHELVGATLNTLAVNPQGYVASFEEKESPEQCIINILNPLKNTRWEKKRAARIPESEQERKAAVQSMDEERLALKKYLLRFKESDSCKNYHKKYTKRLEEIQGNLLLPVLHRVAELKGEEFTLSTPYITNYLTKPKRRRKTEKEWVPGKQDMDIDQLGTDSDYAQNSIPLGITKKSSKNSQPLSKNSKIEFYLEKWDNQDLQEEIEDSILRGDSVERIMDKLGKSLVEEILVLMPESRNDEDAPPNEKLPIHILSCEVINFMYRNHLISQQDYVSLFQEEALREVAENMIHNSVGSYWHPRFTFLGDGKQIFNGWHGSQAREICEVLEPKQQRMFNFISVGVVFRRYFGFKDSIKIQSMKGSMEELYEAIFKDNKLFDELETLNKQSRDNESIQYLQTIIKYLIENFEKIESIEDPNQIYYYELSAIFQALRFIGDNYPVFMQAISKRYPRFWKKYLLMYESRQFQAELEKISTYVHIHFSAIEKHPLIVQFLRRTNKNMPLHEELYYISKHFEKIVSNHKEHIDHDDQNCRYYEANKIQNEIEKLERDIRFQKRFLKKCNVSSKNPYQYLKAFFLCLLVHMGITP</sequence>
<evidence type="ECO:0000313" key="4">
    <source>
        <dbReference type="EMBL" id="KAA1112636.1"/>
    </source>
</evidence>
<reference evidence="5 6" key="1">
    <citation type="submission" date="2019-05" db="EMBL/GenBank/DDBJ databases">
        <title>Emergence of the Ug99 lineage of the wheat stem rust pathogen through somatic hybridization.</title>
        <authorList>
            <person name="Li F."/>
            <person name="Upadhyaya N.M."/>
            <person name="Sperschneider J."/>
            <person name="Matny O."/>
            <person name="Nguyen-Phuc H."/>
            <person name="Mago R."/>
            <person name="Raley C."/>
            <person name="Miller M.E."/>
            <person name="Silverstein K.A.T."/>
            <person name="Henningsen E."/>
            <person name="Hirsch C.D."/>
            <person name="Visser B."/>
            <person name="Pretorius Z.A."/>
            <person name="Steffenson B.J."/>
            <person name="Schwessinger B."/>
            <person name="Dodds P.N."/>
            <person name="Figueroa M."/>
        </authorList>
    </citation>
    <scope>NUCLEOTIDE SEQUENCE [LARGE SCALE GENOMIC DNA]</scope>
    <source>
        <strain evidence="4">21-0</strain>
        <strain evidence="3 6">Ug99</strain>
    </source>
</reference>
<feature type="region of interest" description="Disordered" evidence="1">
    <location>
        <begin position="176"/>
        <end position="197"/>
    </location>
</feature>
<proteinExistence type="predicted"/>
<feature type="compositionally biased region" description="Basic and acidic residues" evidence="1">
    <location>
        <begin position="178"/>
        <end position="189"/>
    </location>
</feature>
<dbReference type="AlphaFoldDB" id="A0A5B0NG08"/>
<dbReference type="EMBL" id="VSWC01000015">
    <property type="protein sequence ID" value="KAA1112636.1"/>
    <property type="molecule type" value="Genomic_DNA"/>
</dbReference>
<keyword evidence="5" id="KW-1185">Reference proteome</keyword>
<dbReference type="Proteomes" id="UP000324748">
    <property type="component" value="Unassembled WGS sequence"/>
</dbReference>
<dbReference type="EMBL" id="VDEP01000407">
    <property type="protein sequence ID" value="KAA1088251.1"/>
    <property type="molecule type" value="Genomic_DNA"/>
</dbReference>